<reference evidence="1 2" key="2">
    <citation type="submission" date="2018-11" db="EMBL/GenBank/DDBJ databases">
        <authorList>
            <consortium name="Pathogen Informatics"/>
        </authorList>
    </citation>
    <scope>NUCLEOTIDE SEQUENCE [LARGE SCALE GENOMIC DNA]</scope>
</reference>
<name>A0A183CWC9_9BILA</name>
<sequence length="248" mass="28437">MPALHDPKAHKTPIQQLSKFINVMLRGKEANGKWISTYERITVFKKQMDQRLRSGGARVYDFRLFDLVLGNEKPSKSKIQSSYGDFLSMAFDFVNKLGMKKNKKELNIRFLSPRFMPVMPDKMEANERILSPSIMSFYRDDSPDSIASLPKLLEDSGMTEKDRKAVIEMVMDVSGARHAVEMGLDFLEQTNFFGLEDKFFEATERISGIFTNLEKSFNKQQSKELEKDGFTFLEVPQIKKVLNSHGGV</sequence>
<gene>
    <name evidence="1" type="ORF">GPUH_LOCUS770</name>
</gene>
<dbReference type="InterPro" id="IPR006954">
    <property type="entry name" value="Mlt-10-like"/>
</dbReference>
<dbReference type="AlphaFoldDB" id="A0A183CWC9"/>
<dbReference type="PANTHER" id="PTHR21523">
    <property type="match status" value="1"/>
</dbReference>
<dbReference type="OrthoDB" id="5917548at2759"/>
<dbReference type="Proteomes" id="UP000271098">
    <property type="component" value="Unassembled WGS sequence"/>
</dbReference>
<evidence type="ECO:0000313" key="3">
    <source>
        <dbReference type="WBParaSite" id="GPUH_0000077001-mRNA-1"/>
    </source>
</evidence>
<evidence type="ECO:0000313" key="2">
    <source>
        <dbReference type="Proteomes" id="UP000271098"/>
    </source>
</evidence>
<dbReference type="EMBL" id="UYRT01000771">
    <property type="protein sequence ID" value="VDK28689.1"/>
    <property type="molecule type" value="Genomic_DNA"/>
</dbReference>
<keyword evidence="2" id="KW-1185">Reference proteome</keyword>
<dbReference type="Pfam" id="PF04870">
    <property type="entry name" value="Moulting_cycle"/>
    <property type="match status" value="1"/>
</dbReference>
<dbReference type="WBParaSite" id="GPUH_0000077001-mRNA-1">
    <property type="protein sequence ID" value="GPUH_0000077001-mRNA-1"/>
    <property type="gene ID" value="GPUH_0000077001"/>
</dbReference>
<protein>
    <submittedName>
        <fullName evidence="3">DUF935 family protein</fullName>
    </submittedName>
</protein>
<evidence type="ECO:0000313" key="1">
    <source>
        <dbReference type="EMBL" id="VDK28689.1"/>
    </source>
</evidence>
<organism evidence="3">
    <name type="scientific">Gongylonema pulchrum</name>
    <dbReference type="NCBI Taxonomy" id="637853"/>
    <lineage>
        <taxon>Eukaryota</taxon>
        <taxon>Metazoa</taxon>
        <taxon>Ecdysozoa</taxon>
        <taxon>Nematoda</taxon>
        <taxon>Chromadorea</taxon>
        <taxon>Rhabditida</taxon>
        <taxon>Spirurina</taxon>
        <taxon>Spiruromorpha</taxon>
        <taxon>Spiruroidea</taxon>
        <taxon>Gongylonematidae</taxon>
        <taxon>Gongylonema</taxon>
    </lineage>
</organism>
<reference evidence="3" key="1">
    <citation type="submission" date="2016-06" db="UniProtKB">
        <authorList>
            <consortium name="WormBaseParasite"/>
        </authorList>
    </citation>
    <scope>IDENTIFICATION</scope>
</reference>
<proteinExistence type="predicted"/>
<dbReference type="PANTHER" id="PTHR21523:SF46">
    <property type="entry name" value="MLT-TEN (MLT-10) RELATED"/>
    <property type="match status" value="1"/>
</dbReference>
<accession>A0A183CWC9</accession>